<gene>
    <name evidence="5" type="ordered locus">SBG_3142</name>
</gene>
<evidence type="ECO:0000256" key="1">
    <source>
        <dbReference type="ARBA" id="ARBA00022723"/>
    </source>
</evidence>
<dbReference type="AlphaFoldDB" id="A0A0K0HF21"/>
<dbReference type="Pfam" id="PF02126">
    <property type="entry name" value="PTE"/>
    <property type="match status" value="1"/>
</dbReference>
<dbReference type="SUPFAM" id="SSF51556">
    <property type="entry name" value="Metallo-dependent hydrolases"/>
    <property type="match status" value="1"/>
</dbReference>
<feature type="binding site" evidence="3">
    <location>
        <position position="166"/>
    </location>
    <ligand>
        <name>a divalent metal cation</name>
        <dbReference type="ChEBI" id="CHEBI:60240"/>
        <label>1</label>
    </ligand>
</feature>
<comment type="cofactor">
    <cofactor evidence="3">
        <name>a divalent metal cation</name>
        <dbReference type="ChEBI" id="CHEBI:60240"/>
    </cofactor>
    <text evidence="3">Binds 2 divalent metal cations per subunit.</text>
</comment>
<dbReference type="GO" id="GO:0016788">
    <property type="term" value="F:hydrolase activity, acting on ester bonds"/>
    <property type="evidence" value="ECO:0007669"/>
    <property type="project" value="InterPro"/>
</dbReference>
<feature type="binding site" evidence="3">
    <location>
        <position position="294"/>
    </location>
    <ligand>
        <name>a divalent metal cation</name>
        <dbReference type="ChEBI" id="CHEBI:60240"/>
        <label>1</label>
    </ligand>
</feature>
<keyword evidence="1 3" id="KW-0479">Metal-binding</keyword>
<protein>
    <submittedName>
        <fullName evidence="5">Puative phophotriesterase</fullName>
    </submittedName>
</protein>
<comment type="caution">
    <text evidence="4">Lacks conserved residue(s) required for the propagation of feature annotation.</text>
</comment>
<dbReference type="InterPro" id="IPR001559">
    <property type="entry name" value="Phosphotriesterase"/>
</dbReference>
<dbReference type="Proteomes" id="UP000000289">
    <property type="component" value="Chromosome"/>
</dbReference>
<dbReference type="PANTHER" id="PTHR10819:SF3">
    <property type="entry name" value="PHOSPHOTRIESTERASE-RELATED PROTEIN"/>
    <property type="match status" value="1"/>
</dbReference>
<evidence type="ECO:0000313" key="5">
    <source>
        <dbReference type="EMBL" id="CCC32195.1"/>
    </source>
</evidence>
<sequence>MKGYLQTVTGPIVKEEMGLTLPHEHLFNDLSSVVDKPHYAFSEQLVDKKVSAEIQWGLKHDPYCCADNMDKKPIADVIFEINNFMSLGGKTIVDATGSESIGRDAQSLREVAVRTGLNIVASSGPYLEKFESHRIHQSVDTLAAIIDNELNQGIGETDIRAGMIGEIGVSPAFTEAEHNSLRAASLAQVNNPHVAMNIHMPGWLRRGDEVLDIVLGEMQVSPAKVSLAHSDPSGKDLTYQRKMLDRGVWLEFDMIGLDITFPKEGVAPGVQETADAVAHLIELGYANQLVLSHDVFLKQMWAKNGGNGWGFVPNVFLAYLAERGVNATTLRKLCIDNPARLLTD</sequence>
<proteinExistence type="inferred from homology"/>
<dbReference type="PANTHER" id="PTHR10819">
    <property type="entry name" value="PHOSPHOTRIESTERASE-RELATED"/>
    <property type="match status" value="1"/>
</dbReference>
<accession>A0A0K0HF21</accession>
<comment type="similarity">
    <text evidence="4">Belongs to the metallo-dependent hydrolases superfamily. Phosphotriesterase family.</text>
</comment>
<name>A0A0K0HF21_SALBC</name>
<evidence type="ECO:0000313" key="6">
    <source>
        <dbReference type="Proteomes" id="UP000000289"/>
    </source>
</evidence>
<evidence type="ECO:0000256" key="2">
    <source>
        <dbReference type="ARBA" id="ARBA00022801"/>
    </source>
</evidence>
<dbReference type="GO" id="GO:0008270">
    <property type="term" value="F:zinc ion binding"/>
    <property type="evidence" value="ECO:0007669"/>
    <property type="project" value="InterPro"/>
</dbReference>
<feature type="binding site" evidence="3">
    <location>
        <position position="166"/>
    </location>
    <ligand>
        <name>a divalent metal cation</name>
        <dbReference type="ChEBI" id="CHEBI:60240"/>
        <label>2</label>
    </ligand>
</feature>
<dbReference type="PROSITE" id="PS51347">
    <property type="entry name" value="PHOSPHOTRIESTERASE_2"/>
    <property type="match status" value="1"/>
</dbReference>
<feature type="binding site" evidence="3">
    <location>
        <position position="199"/>
    </location>
    <ligand>
        <name>a divalent metal cation</name>
        <dbReference type="ChEBI" id="CHEBI:60240"/>
        <label>2</label>
    </ligand>
</feature>
<dbReference type="CDD" id="cd00530">
    <property type="entry name" value="PTE"/>
    <property type="match status" value="1"/>
</dbReference>
<dbReference type="Gene3D" id="3.20.20.140">
    <property type="entry name" value="Metal-dependent hydrolases"/>
    <property type="match status" value="1"/>
</dbReference>
<keyword evidence="2" id="KW-0378">Hydrolase</keyword>
<feature type="binding site" evidence="3">
    <location>
        <position position="229"/>
    </location>
    <ligand>
        <name>a divalent metal cation</name>
        <dbReference type="ChEBI" id="CHEBI:60240"/>
        <label>2</label>
    </ligand>
</feature>
<feature type="binding site" evidence="3">
    <location>
        <position position="25"/>
    </location>
    <ligand>
        <name>a divalent metal cation</name>
        <dbReference type="ChEBI" id="CHEBI:60240"/>
        <label>1</label>
    </ligand>
</feature>
<organism evidence="5 6">
    <name type="scientific">Salmonella bongori (strain ATCC 43975 / DSM 13772 / NCTC 12419)</name>
    <dbReference type="NCBI Taxonomy" id="218493"/>
    <lineage>
        <taxon>Bacteria</taxon>
        <taxon>Pseudomonadati</taxon>
        <taxon>Pseudomonadota</taxon>
        <taxon>Gammaproteobacteria</taxon>
        <taxon>Enterobacterales</taxon>
        <taxon>Enterobacteriaceae</taxon>
        <taxon>Salmonella</taxon>
    </lineage>
</organism>
<dbReference type="InterPro" id="IPR017947">
    <property type="entry name" value="AryldialkylPase_Zn-BS"/>
</dbReference>
<dbReference type="InterPro" id="IPR032466">
    <property type="entry name" value="Metal_Hydrolase"/>
</dbReference>
<dbReference type="GeneID" id="44982171"/>
<evidence type="ECO:0000256" key="3">
    <source>
        <dbReference type="PIRSR" id="PIRSR601559-52"/>
    </source>
</evidence>
<evidence type="ECO:0000256" key="4">
    <source>
        <dbReference type="PROSITE-ProRule" id="PRU00679"/>
    </source>
</evidence>
<feature type="binding site" evidence="3">
    <location>
        <position position="23"/>
    </location>
    <ligand>
        <name>a divalent metal cation</name>
        <dbReference type="ChEBI" id="CHEBI:60240"/>
        <label>1</label>
    </ligand>
</feature>
<reference evidence="5 6" key="1">
    <citation type="journal article" date="2011" name="PLoS Pathog.">
        <title>Salmonella bongori provides insights into the evolution of the Salmonellae.</title>
        <authorList>
            <person name="Fookes M."/>
            <person name="Schroeder G.N."/>
            <person name="Langridge G.C."/>
            <person name="Blondel C.J."/>
            <person name="Mammina C."/>
            <person name="Connor T.R."/>
            <person name="Seth-Smith H."/>
            <person name="Vernikos G.S."/>
            <person name="Robinson K.S."/>
            <person name="Sanders M."/>
            <person name="Petty N.K."/>
            <person name="Kingsley R.A."/>
            <person name="Baumler A.J."/>
            <person name="Nuccio S.P."/>
            <person name="Contreras I."/>
            <person name="Santiviago C.A."/>
            <person name="Maskell D."/>
            <person name="Barrow P."/>
            <person name="Humphrey T."/>
            <person name="Nastasi A."/>
            <person name="Roberts M."/>
            <person name="Frankel G."/>
            <person name="Parkhill J."/>
            <person name="Dougan G."/>
            <person name="Thomson N.R."/>
        </authorList>
    </citation>
    <scope>NUCLEOTIDE SEQUENCE [LARGE SCALE GENOMIC DNA]</scope>
    <source>
        <strain evidence="6">ATCC 43975 / DSM 13772 / NCTC 12419</strain>
    </source>
</reference>
<dbReference type="RefSeq" id="WP_000679495.1">
    <property type="nucleotide sequence ID" value="NC_015761.1"/>
</dbReference>
<dbReference type="EMBL" id="FR877557">
    <property type="protein sequence ID" value="CCC32195.1"/>
    <property type="molecule type" value="Genomic_DNA"/>
</dbReference>
<dbReference type="PROSITE" id="PS01322">
    <property type="entry name" value="PHOSPHOTRIESTERASE_1"/>
    <property type="match status" value="1"/>
</dbReference>
<dbReference type="eggNOG" id="COG1735">
    <property type="taxonomic scope" value="Bacteria"/>
</dbReference>
<dbReference type="KEGG" id="sbg:SBG_3142"/>